<name>A0A5R9LCJ7_9ENTR</name>
<protein>
    <recommendedName>
        <fullName evidence="4">MFS transporter</fullName>
    </recommendedName>
</protein>
<sequence length="131" mass="14401">MNMLTFRTLVLVINILRVIVFVGFIISASPFWVFSLFVFKAVLGGLWNVGYNVFTIQEMPVALAARISAISGTFVKLSAGLGSLLAGYLLVLAGSTTTLVILVMLTVFMLTCSFICKAEYQRYDASRRDLC</sequence>
<dbReference type="Proteomes" id="UP000307430">
    <property type="component" value="Unassembled WGS sequence"/>
</dbReference>
<gene>
    <name evidence="2" type="ORF">FE839_21340</name>
</gene>
<evidence type="ECO:0008006" key="4">
    <source>
        <dbReference type="Google" id="ProtNLM"/>
    </source>
</evidence>
<keyword evidence="1" id="KW-0472">Membrane</keyword>
<feature type="transmembrane region" description="Helical" evidence="1">
    <location>
        <begin position="32"/>
        <end position="54"/>
    </location>
</feature>
<comment type="caution">
    <text evidence="2">The sequence shown here is derived from an EMBL/GenBank/DDBJ whole genome shotgun (WGS) entry which is preliminary data.</text>
</comment>
<feature type="transmembrane region" description="Helical" evidence="1">
    <location>
        <begin position="9"/>
        <end position="26"/>
    </location>
</feature>
<evidence type="ECO:0000313" key="2">
    <source>
        <dbReference type="EMBL" id="TLV08829.1"/>
    </source>
</evidence>
<dbReference type="InterPro" id="IPR036259">
    <property type="entry name" value="MFS_trans_sf"/>
</dbReference>
<dbReference type="EMBL" id="VCHQ01000031">
    <property type="protein sequence ID" value="TLV08829.1"/>
    <property type="molecule type" value="Genomic_DNA"/>
</dbReference>
<proteinExistence type="predicted"/>
<evidence type="ECO:0000256" key="1">
    <source>
        <dbReference type="SAM" id="Phobius"/>
    </source>
</evidence>
<reference evidence="2 3" key="1">
    <citation type="submission" date="2019-05" db="EMBL/GenBank/DDBJ databases">
        <title>Genome sequence of Klebsiella sp strain TOUT106.</title>
        <authorList>
            <person name="Rahi P."/>
            <person name="Chaudhari D."/>
        </authorList>
    </citation>
    <scope>NUCLEOTIDE SEQUENCE [LARGE SCALE GENOMIC DNA]</scope>
    <source>
        <strain evidence="2 3">TOUT106</strain>
    </source>
</reference>
<dbReference type="RefSeq" id="WP_138362763.1">
    <property type="nucleotide sequence ID" value="NZ_VCHQ01000031.1"/>
</dbReference>
<evidence type="ECO:0000313" key="3">
    <source>
        <dbReference type="Proteomes" id="UP000307430"/>
    </source>
</evidence>
<feature type="transmembrane region" description="Helical" evidence="1">
    <location>
        <begin position="74"/>
        <end position="93"/>
    </location>
</feature>
<organism evidence="2 3">
    <name type="scientific">Klebsiella indica</name>
    <dbReference type="NCBI Taxonomy" id="2582917"/>
    <lineage>
        <taxon>Bacteria</taxon>
        <taxon>Pseudomonadati</taxon>
        <taxon>Pseudomonadota</taxon>
        <taxon>Gammaproteobacteria</taxon>
        <taxon>Enterobacterales</taxon>
        <taxon>Enterobacteriaceae</taxon>
        <taxon>Klebsiella/Raoultella group</taxon>
        <taxon>Klebsiella</taxon>
    </lineage>
</organism>
<keyword evidence="1" id="KW-1133">Transmembrane helix</keyword>
<keyword evidence="1" id="KW-0812">Transmembrane</keyword>
<dbReference type="SUPFAM" id="SSF103473">
    <property type="entry name" value="MFS general substrate transporter"/>
    <property type="match status" value="1"/>
</dbReference>
<dbReference type="AlphaFoldDB" id="A0A5R9LCJ7"/>
<accession>A0A5R9LCJ7</accession>
<keyword evidence="3" id="KW-1185">Reference proteome</keyword>
<feature type="transmembrane region" description="Helical" evidence="1">
    <location>
        <begin position="99"/>
        <end position="118"/>
    </location>
</feature>